<dbReference type="SUPFAM" id="SSF46785">
    <property type="entry name" value="Winged helix' DNA-binding domain"/>
    <property type="match status" value="1"/>
</dbReference>
<dbReference type="PIRSF" id="PIRSF005739">
    <property type="entry name" value="O-mtase"/>
    <property type="match status" value="1"/>
</dbReference>
<proteinExistence type="predicted"/>
<name>A0ABU6S016_9FABA</name>
<feature type="non-terminal residue" evidence="6">
    <location>
        <position position="319"/>
    </location>
</feature>
<feature type="domain" description="O-methyltransferase dimerisation" evidence="5">
    <location>
        <begin position="20"/>
        <end position="109"/>
    </location>
</feature>
<dbReference type="InterPro" id="IPR036388">
    <property type="entry name" value="WH-like_DNA-bd_sf"/>
</dbReference>
<evidence type="ECO:0000313" key="6">
    <source>
        <dbReference type="EMBL" id="MED6129494.1"/>
    </source>
</evidence>
<dbReference type="CDD" id="cd02440">
    <property type="entry name" value="AdoMet_MTases"/>
    <property type="match status" value="1"/>
</dbReference>
<keyword evidence="1" id="KW-0489">Methyltransferase</keyword>
<dbReference type="PANTHER" id="PTHR11746">
    <property type="entry name" value="O-METHYLTRANSFERASE"/>
    <property type="match status" value="1"/>
</dbReference>
<feature type="domain" description="O-methyltransferase C-terminal" evidence="4">
    <location>
        <begin position="131"/>
        <end position="307"/>
    </location>
</feature>
<dbReference type="InterPro" id="IPR029063">
    <property type="entry name" value="SAM-dependent_MTases_sf"/>
</dbReference>
<evidence type="ECO:0000259" key="4">
    <source>
        <dbReference type="Pfam" id="PF00891"/>
    </source>
</evidence>
<comment type="caution">
    <text evidence="6">The sequence shown here is derived from an EMBL/GenBank/DDBJ whole genome shotgun (WGS) entry which is preliminary data.</text>
</comment>
<dbReference type="Gene3D" id="1.10.10.10">
    <property type="entry name" value="Winged helix-like DNA-binding domain superfamily/Winged helix DNA-binding domain"/>
    <property type="match status" value="1"/>
</dbReference>
<dbReference type="Pfam" id="PF08100">
    <property type="entry name" value="Dimerisation"/>
    <property type="match status" value="1"/>
</dbReference>
<dbReference type="PROSITE" id="PS51683">
    <property type="entry name" value="SAM_OMT_II"/>
    <property type="match status" value="1"/>
</dbReference>
<sequence>MEFQSEIQAAKLLKAQSHIWNHIFSFINAMSLKCAVELGIPDAIHNYGQPMPLSKLIALLPIHPSKTSFIQRLMRILIHSGFFATKNVPNDDYDEVEYVLTDSSMLLVKDNPLSLRPYLLFNLDPILTKPWHKLSTWFQSNNPTPFEIEHGAMLWEYASHVPKLNEIFNDGMASDAQFVSKLLLDDKSKSVFEGLKSLVDVGGGTGTFAKAIAASFPRLECTVLDLPHVVAGLEGSENLKYIAGDMFEVIPSSDAILLKWILHDWNDEECLKILKNCKEAIMSKGKGGKVIIIDMVIMEDDKKKCDDDKYVETQLFFDM</sequence>
<dbReference type="Proteomes" id="UP001341840">
    <property type="component" value="Unassembled WGS sequence"/>
</dbReference>
<keyword evidence="7" id="KW-1185">Reference proteome</keyword>
<organism evidence="6 7">
    <name type="scientific">Stylosanthes scabra</name>
    <dbReference type="NCBI Taxonomy" id="79078"/>
    <lineage>
        <taxon>Eukaryota</taxon>
        <taxon>Viridiplantae</taxon>
        <taxon>Streptophyta</taxon>
        <taxon>Embryophyta</taxon>
        <taxon>Tracheophyta</taxon>
        <taxon>Spermatophyta</taxon>
        <taxon>Magnoliopsida</taxon>
        <taxon>eudicotyledons</taxon>
        <taxon>Gunneridae</taxon>
        <taxon>Pentapetalae</taxon>
        <taxon>rosids</taxon>
        <taxon>fabids</taxon>
        <taxon>Fabales</taxon>
        <taxon>Fabaceae</taxon>
        <taxon>Papilionoideae</taxon>
        <taxon>50 kb inversion clade</taxon>
        <taxon>dalbergioids sensu lato</taxon>
        <taxon>Dalbergieae</taxon>
        <taxon>Pterocarpus clade</taxon>
        <taxon>Stylosanthes</taxon>
    </lineage>
</organism>
<dbReference type="Gene3D" id="3.40.50.150">
    <property type="entry name" value="Vaccinia Virus protein VP39"/>
    <property type="match status" value="1"/>
</dbReference>
<dbReference type="InterPro" id="IPR016461">
    <property type="entry name" value="COMT-like"/>
</dbReference>
<dbReference type="InterPro" id="IPR036390">
    <property type="entry name" value="WH_DNA-bd_sf"/>
</dbReference>
<gene>
    <name evidence="6" type="ORF">PIB30_108530</name>
</gene>
<evidence type="ECO:0000256" key="2">
    <source>
        <dbReference type="ARBA" id="ARBA00022679"/>
    </source>
</evidence>
<dbReference type="Pfam" id="PF00891">
    <property type="entry name" value="Methyltransf_2"/>
    <property type="match status" value="1"/>
</dbReference>
<dbReference type="InterPro" id="IPR001077">
    <property type="entry name" value="COMT_C"/>
</dbReference>
<reference evidence="6 7" key="1">
    <citation type="journal article" date="2023" name="Plants (Basel)">
        <title>Bridging the Gap: Combining Genomics and Transcriptomics Approaches to Understand Stylosanthes scabra, an Orphan Legume from the Brazilian Caatinga.</title>
        <authorList>
            <person name="Ferreira-Neto J.R.C."/>
            <person name="da Silva M.D."/>
            <person name="Binneck E."/>
            <person name="de Melo N.F."/>
            <person name="da Silva R.H."/>
            <person name="de Melo A.L.T.M."/>
            <person name="Pandolfi V."/>
            <person name="Bustamante F.O."/>
            <person name="Brasileiro-Vidal A.C."/>
            <person name="Benko-Iseppon A.M."/>
        </authorList>
    </citation>
    <scope>NUCLEOTIDE SEQUENCE [LARGE SCALE GENOMIC DNA]</scope>
    <source>
        <tissue evidence="6">Leaves</tissue>
    </source>
</reference>
<protein>
    <submittedName>
        <fullName evidence="6">Uncharacterized protein</fullName>
    </submittedName>
</protein>
<evidence type="ECO:0000313" key="7">
    <source>
        <dbReference type="Proteomes" id="UP001341840"/>
    </source>
</evidence>
<keyword evidence="2" id="KW-0808">Transferase</keyword>
<evidence type="ECO:0000259" key="5">
    <source>
        <dbReference type="Pfam" id="PF08100"/>
    </source>
</evidence>
<dbReference type="SUPFAM" id="SSF53335">
    <property type="entry name" value="S-adenosyl-L-methionine-dependent methyltransferases"/>
    <property type="match status" value="1"/>
</dbReference>
<keyword evidence="3" id="KW-0949">S-adenosyl-L-methionine</keyword>
<accession>A0ABU6S016</accession>
<dbReference type="InterPro" id="IPR012967">
    <property type="entry name" value="COMT_dimerisation"/>
</dbReference>
<evidence type="ECO:0000256" key="3">
    <source>
        <dbReference type="ARBA" id="ARBA00022691"/>
    </source>
</evidence>
<evidence type="ECO:0000256" key="1">
    <source>
        <dbReference type="ARBA" id="ARBA00022603"/>
    </source>
</evidence>
<dbReference type="EMBL" id="JASCZI010035304">
    <property type="protein sequence ID" value="MED6129494.1"/>
    <property type="molecule type" value="Genomic_DNA"/>
</dbReference>